<feature type="domain" description="RRM" evidence="3">
    <location>
        <begin position="1"/>
        <end position="99"/>
    </location>
</feature>
<dbReference type="EMBL" id="KZ819307">
    <property type="protein sequence ID" value="PWN94979.1"/>
    <property type="molecule type" value="Genomic_DNA"/>
</dbReference>
<gene>
    <name evidence="4" type="ORF">FA09DRAFT_290885</name>
</gene>
<feature type="compositionally biased region" description="Basic and acidic residues" evidence="2">
    <location>
        <begin position="117"/>
        <end position="140"/>
    </location>
</feature>
<dbReference type="SUPFAM" id="SSF54928">
    <property type="entry name" value="RNA-binding domain, RBD"/>
    <property type="match status" value="1"/>
</dbReference>
<dbReference type="PROSITE" id="PS50102">
    <property type="entry name" value="RRM"/>
    <property type="match status" value="1"/>
</dbReference>
<feature type="region of interest" description="Disordered" evidence="2">
    <location>
        <begin position="39"/>
        <end position="60"/>
    </location>
</feature>
<feature type="non-terminal residue" evidence="4">
    <location>
        <position position="1"/>
    </location>
</feature>
<dbReference type="Proteomes" id="UP000245946">
    <property type="component" value="Unassembled WGS sequence"/>
</dbReference>
<dbReference type="RefSeq" id="XP_025595258.1">
    <property type="nucleotide sequence ID" value="XM_025739967.1"/>
</dbReference>
<dbReference type="AlphaFoldDB" id="A0A316Z0D7"/>
<dbReference type="SMART" id="SM00360">
    <property type="entry name" value="RRM"/>
    <property type="match status" value="1"/>
</dbReference>
<dbReference type="InterPro" id="IPR012677">
    <property type="entry name" value="Nucleotide-bd_a/b_plait_sf"/>
</dbReference>
<dbReference type="Gene3D" id="3.30.70.330">
    <property type="match status" value="1"/>
</dbReference>
<feature type="non-terminal residue" evidence="4">
    <location>
        <position position="140"/>
    </location>
</feature>
<dbReference type="STRING" id="58919.A0A316Z0D7"/>
<protein>
    <recommendedName>
        <fullName evidence="3">RRM domain-containing protein</fullName>
    </recommendedName>
</protein>
<keyword evidence="5" id="KW-1185">Reference proteome</keyword>
<reference evidence="4 5" key="1">
    <citation type="journal article" date="2018" name="Mol. Biol. Evol.">
        <title>Broad Genomic Sampling Reveals a Smut Pathogenic Ancestry of the Fungal Clade Ustilaginomycotina.</title>
        <authorList>
            <person name="Kijpornyongpan T."/>
            <person name="Mondo S.J."/>
            <person name="Barry K."/>
            <person name="Sandor L."/>
            <person name="Lee J."/>
            <person name="Lipzen A."/>
            <person name="Pangilinan J."/>
            <person name="LaButti K."/>
            <person name="Hainaut M."/>
            <person name="Henrissat B."/>
            <person name="Grigoriev I.V."/>
            <person name="Spatafora J.W."/>
            <person name="Aime M.C."/>
        </authorList>
    </citation>
    <scope>NUCLEOTIDE SEQUENCE [LARGE SCALE GENOMIC DNA]</scope>
    <source>
        <strain evidence="4 5">MCA 4186</strain>
    </source>
</reference>
<organism evidence="4 5">
    <name type="scientific">Tilletiopsis washingtonensis</name>
    <dbReference type="NCBI Taxonomy" id="58919"/>
    <lineage>
        <taxon>Eukaryota</taxon>
        <taxon>Fungi</taxon>
        <taxon>Dikarya</taxon>
        <taxon>Basidiomycota</taxon>
        <taxon>Ustilaginomycotina</taxon>
        <taxon>Exobasidiomycetes</taxon>
        <taxon>Entylomatales</taxon>
        <taxon>Entylomatales incertae sedis</taxon>
        <taxon>Tilletiopsis</taxon>
    </lineage>
</organism>
<keyword evidence="1" id="KW-0694">RNA-binding</keyword>
<evidence type="ECO:0000313" key="5">
    <source>
        <dbReference type="Proteomes" id="UP000245946"/>
    </source>
</evidence>
<dbReference type="InterPro" id="IPR035979">
    <property type="entry name" value="RBD_domain_sf"/>
</dbReference>
<feature type="region of interest" description="Disordered" evidence="2">
    <location>
        <begin position="97"/>
        <end position="140"/>
    </location>
</feature>
<dbReference type="GeneID" id="37267513"/>
<sequence>GNMAFTTTAKTLAAHFATRCNETPSVRLLTTRVDPEAAKALSKSKQKSIAKGKAADPGASRSRGCAFVEFASAGNLQRALQFHHTLLEGRTINVELTAGGGGQSGARRGKIASKNAQLEKERGKLHEKYVKPAEEKRKEK</sequence>
<evidence type="ECO:0000256" key="2">
    <source>
        <dbReference type="SAM" id="MobiDB-lite"/>
    </source>
</evidence>
<evidence type="ECO:0000256" key="1">
    <source>
        <dbReference type="PROSITE-ProRule" id="PRU00176"/>
    </source>
</evidence>
<accession>A0A316Z0D7</accession>
<dbReference type="Pfam" id="PF00076">
    <property type="entry name" value="RRM_1"/>
    <property type="match status" value="1"/>
</dbReference>
<dbReference type="GO" id="GO:0003723">
    <property type="term" value="F:RNA binding"/>
    <property type="evidence" value="ECO:0007669"/>
    <property type="project" value="UniProtKB-UniRule"/>
</dbReference>
<proteinExistence type="predicted"/>
<dbReference type="InterPro" id="IPR000504">
    <property type="entry name" value="RRM_dom"/>
</dbReference>
<evidence type="ECO:0000259" key="3">
    <source>
        <dbReference type="PROSITE" id="PS50102"/>
    </source>
</evidence>
<evidence type="ECO:0000313" key="4">
    <source>
        <dbReference type="EMBL" id="PWN94979.1"/>
    </source>
</evidence>
<name>A0A316Z0D7_9BASI</name>
<dbReference type="OrthoDB" id="167718at2759"/>